<evidence type="ECO:0000256" key="1">
    <source>
        <dbReference type="SAM" id="MobiDB-lite"/>
    </source>
</evidence>
<reference evidence="3 4" key="1">
    <citation type="submission" date="2019-11" db="EMBL/GenBank/DDBJ databases">
        <authorList>
            <person name="Li X.-J."/>
            <person name="Feng X.-M."/>
        </authorList>
    </citation>
    <scope>NUCLEOTIDE SEQUENCE [LARGE SCALE GENOMIC DNA]</scope>
    <source>
        <strain evidence="3 4">XMNu-373</strain>
    </source>
</reference>
<evidence type="ECO:0000256" key="2">
    <source>
        <dbReference type="SAM" id="SignalP"/>
    </source>
</evidence>
<name>A0A7K3MAX4_9ACTN</name>
<dbReference type="PROSITE" id="PS51257">
    <property type="entry name" value="PROKAR_LIPOPROTEIN"/>
    <property type="match status" value="1"/>
</dbReference>
<accession>A0A7K3MAX4</accession>
<dbReference type="Gene3D" id="2.130.10.10">
    <property type="entry name" value="YVTN repeat-like/Quinoprotein amine dehydrogenase"/>
    <property type="match status" value="1"/>
</dbReference>
<feature type="chain" id="PRO_5029744530" description="PQQ-binding-like beta-propeller repeat protein" evidence="2">
    <location>
        <begin position="26"/>
        <end position="438"/>
    </location>
</feature>
<gene>
    <name evidence="3" type="ORF">F7O44_25640</name>
</gene>
<organism evidence="3 4">
    <name type="scientific">Phytoactinopolyspora mesophila</name>
    <dbReference type="NCBI Taxonomy" id="2650750"/>
    <lineage>
        <taxon>Bacteria</taxon>
        <taxon>Bacillati</taxon>
        <taxon>Actinomycetota</taxon>
        <taxon>Actinomycetes</taxon>
        <taxon>Jiangellales</taxon>
        <taxon>Jiangellaceae</taxon>
        <taxon>Phytoactinopolyspora</taxon>
    </lineage>
</organism>
<comment type="caution">
    <text evidence="3">The sequence shown here is derived from an EMBL/GenBank/DDBJ whole genome shotgun (WGS) entry which is preliminary data.</text>
</comment>
<dbReference type="InterPro" id="IPR015943">
    <property type="entry name" value="WD40/YVTN_repeat-like_dom_sf"/>
</dbReference>
<dbReference type="EMBL" id="WLZY01000012">
    <property type="protein sequence ID" value="NDL60465.1"/>
    <property type="molecule type" value="Genomic_DNA"/>
</dbReference>
<evidence type="ECO:0000313" key="4">
    <source>
        <dbReference type="Proteomes" id="UP000460435"/>
    </source>
</evidence>
<proteinExistence type="predicted"/>
<evidence type="ECO:0000313" key="3">
    <source>
        <dbReference type="EMBL" id="NDL60465.1"/>
    </source>
</evidence>
<dbReference type="SUPFAM" id="SSF50969">
    <property type="entry name" value="YVTN repeat-like/Quinoprotein amine dehydrogenase"/>
    <property type="match status" value="1"/>
</dbReference>
<protein>
    <recommendedName>
        <fullName evidence="5">PQQ-binding-like beta-propeller repeat protein</fullName>
    </recommendedName>
</protein>
<keyword evidence="4" id="KW-1185">Reference proteome</keyword>
<sequence>MRLRGAGPALLGVALLLTACGSDDADDPAAVAPTAEEEDRDDDHEHEDDHDHEDESGETLGATEVDAPVTRLLVADGEAGEVAVVEPGTGEVIEVIDIPAPEMYPTMLATTEGDRYGFAVMPDRDLAQAIDVGVWSVDHGDHFHYYVAAPAQLAEYPGGGPSHVVTHSGQTAIFFDDDGEFQVLSAADIAQGAEGTVIATDAPHHGVAVPWGEDRFIASAYGDTDPDDTTLPPEVVVQDADGEVVESGFPECPGLHGEVALGDTVAFACADGIVVLEEHGDHFDGHKLEYPDDDGRSGTLRTASGLDVLVGNYSAEAMLVIDPAEHEVTLVDLPDAFSTFAVSAYDDGRLLGMSADGTLHAVALDSGEITSVASVTEAYDEDAEWSDPTPQVAVGGGALVYVTDPAAGQVHEVDLDGEAVTQSLDVGGTPFHVAAFGG</sequence>
<dbReference type="AlphaFoldDB" id="A0A7K3MAX4"/>
<dbReference type="Proteomes" id="UP000460435">
    <property type="component" value="Unassembled WGS sequence"/>
</dbReference>
<feature type="region of interest" description="Disordered" evidence="1">
    <location>
        <begin position="22"/>
        <end position="65"/>
    </location>
</feature>
<dbReference type="InterPro" id="IPR011044">
    <property type="entry name" value="Quino_amine_DH_bsu"/>
</dbReference>
<dbReference type="RefSeq" id="WP_162453176.1">
    <property type="nucleotide sequence ID" value="NZ_WLZY01000012.1"/>
</dbReference>
<evidence type="ECO:0008006" key="5">
    <source>
        <dbReference type="Google" id="ProtNLM"/>
    </source>
</evidence>
<keyword evidence="2" id="KW-0732">Signal</keyword>
<feature type="signal peptide" evidence="2">
    <location>
        <begin position="1"/>
        <end position="25"/>
    </location>
</feature>
<feature type="compositionally biased region" description="Acidic residues" evidence="1">
    <location>
        <begin position="35"/>
        <end position="57"/>
    </location>
</feature>